<gene>
    <name evidence="1" type="ORF">ACFOMF_11355</name>
</gene>
<reference evidence="2" key="1">
    <citation type="journal article" date="2019" name="Int. J. Syst. Evol. Microbiol.">
        <title>The Global Catalogue of Microorganisms (GCM) 10K type strain sequencing project: providing services to taxonomists for standard genome sequencing and annotation.</title>
        <authorList>
            <consortium name="The Broad Institute Genomics Platform"/>
            <consortium name="The Broad Institute Genome Sequencing Center for Infectious Disease"/>
            <person name="Wu L."/>
            <person name="Ma J."/>
        </authorList>
    </citation>
    <scope>NUCLEOTIDE SEQUENCE [LARGE SCALE GENOMIC DNA]</scope>
    <source>
        <strain evidence="2">KCTC 42447</strain>
    </source>
</reference>
<protein>
    <recommendedName>
        <fullName evidence="3">Alpha/beta hydrolase</fullName>
    </recommendedName>
</protein>
<keyword evidence="2" id="KW-1185">Reference proteome</keyword>
<dbReference type="Proteomes" id="UP001595630">
    <property type="component" value="Unassembled WGS sequence"/>
</dbReference>
<organism evidence="1 2">
    <name type="scientific">Stutzerimonas tarimensis</name>
    <dbReference type="NCBI Taxonomy" id="1507735"/>
    <lineage>
        <taxon>Bacteria</taxon>
        <taxon>Pseudomonadati</taxon>
        <taxon>Pseudomonadota</taxon>
        <taxon>Gammaproteobacteria</taxon>
        <taxon>Pseudomonadales</taxon>
        <taxon>Pseudomonadaceae</taxon>
        <taxon>Stutzerimonas</taxon>
    </lineage>
</organism>
<dbReference type="RefSeq" id="WP_386364853.1">
    <property type="nucleotide sequence ID" value="NZ_JBHRXZ010000022.1"/>
</dbReference>
<evidence type="ECO:0008006" key="3">
    <source>
        <dbReference type="Google" id="ProtNLM"/>
    </source>
</evidence>
<dbReference type="EMBL" id="JBHRXZ010000022">
    <property type="protein sequence ID" value="MFC3608377.1"/>
    <property type="molecule type" value="Genomic_DNA"/>
</dbReference>
<comment type="caution">
    <text evidence="1">The sequence shown here is derived from an EMBL/GenBank/DDBJ whole genome shotgun (WGS) entry which is preliminary data.</text>
</comment>
<proteinExistence type="predicted"/>
<sequence length="42" mass="4663">MSTPRYYDTPRAAWFNRKGSGPAAAQGVKALILHGYARFAKH</sequence>
<evidence type="ECO:0000313" key="2">
    <source>
        <dbReference type="Proteomes" id="UP001595630"/>
    </source>
</evidence>
<name>A0ABV7T7Z3_9GAMM</name>
<accession>A0ABV7T7Z3</accession>
<evidence type="ECO:0000313" key="1">
    <source>
        <dbReference type="EMBL" id="MFC3608377.1"/>
    </source>
</evidence>